<keyword evidence="2" id="KW-1185">Reference proteome</keyword>
<evidence type="ECO:0000313" key="1">
    <source>
        <dbReference type="Ensembl" id="ENSCPGP00000014985.1"/>
    </source>
</evidence>
<reference evidence="1" key="1">
    <citation type="submission" date="2025-08" db="UniProtKB">
        <authorList>
            <consortium name="Ensembl"/>
        </authorList>
    </citation>
    <scope>IDENTIFICATION</scope>
</reference>
<organism evidence="1 2">
    <name type="scientific">Calidris pygmaea</name>
    <name type="common">Spoon-billed sandpiper</name>
    <dbReference type="NCBI Taxonomy" id="425635"/>
    <lineage>
        <taxon>Eukaryota</taxon>
        <taxon>Metazoa</taxon>
        <taxon>Chordata</taxon>
        <taxon>Craniata</taxon>
        <taxon>Vertebrata</taxon>
        <taxon>Euteleostomi</taxon>
        <taxon>Archelosauria</taxon>
        <taxon>Archosauria</taxon>
        <taxon>Dinosauria</taxon>
        <taxon>Saurischia</taxon>
        <taxon>Theropoda</taxon>
        <taxon>Coelurosauria</taxon>
        <taxon>Aves</taxon>
        <taxon>Neognathae</taxon>
        <taxon>Neoaves</taxon>
        <taxon>Charadriiformes</taxon>
        <taxon>Scolopacidae</taxon>
        <taxon>Calidris</taxon>
    </lineage>
</organism>
<proteinExistence type="predicted"/>
<dbReference type="AlphaFoldDB" id="A0A8C3K095"/>
<dbReference type="Ensembl" id="ENSCPGT00000016419.1">
    <property type="protein sequence ID" value="ENSCPGP00000014985.1"/>
    <property type="gene ID" value="ENSCPGG00000010579.1"/>
</dbReference>
<reference evidence="1" key="2">
    <citation type="submission" date="2025-09" db="UniProtKB">
        <authorList>
            <consortium name="Ensembl"/>
        </authorList>
    </citation>
    <scope>IDENTIFICATION</scope>
</reference>
<protein>
    <submittedName>
        <fullName evidence="1">Uncharacterized protein</fullName>
    </submittedName>
</protein>
<name>A0A8C3K095_9CHAR</name>
<evidence type="ECO:0000313" key="2">
    <source>
        <dbReference type="Proteomes" id="UP000694419"/>
    </source>
</evidence>
<sequence length="169" mass="18455">SSLSAFLPISRLFARSLLTCDSAMSARSSASSSSGHVHSCTNTSPTHSGLQLLDLLLASFQSQLLSLIQTVLQVLHRLVQVLLHPLQVSTGVLLLLQLFSHHGCLIRPQGFIPAPDLSVQGALHGLHNSKVVSLHLVDLLIFLCYLPVNLRLHLIELKLEAQDLPLFMF</sequence>
<accession>A0A8C3K095</accession>
<dbReference type="Proteomes" id="UP000694419">
    <property type="component" value="Unplaced"/>
</dbReference>